<feature type="domain" description="Pvc16 N-terminal" evidence="1">
    <location>
        <begin position="9"/>
        <end position="182"/>
    </location>
</feature>
<dbReference type="Pfam" id="PF14065">
    <property type="entry name" value="Pvc16_N"/>
    <property type="match status" value="1"/>
</dbReference>
<name>A0ABR8N5H7_9BACL</name>
<organism evidence="2 3">
    <name type="scientific">Paenibacillus terricola</name>
    <dbReference type="NCBI Taxonomy" id="2763503"/>
    <lineage>
        <taxon>Bacteria</taxon>
        <taxon>Bacillati</taxon>
        <taxon>Bacillota</taxon>
        <taxon>Bacilli</taxon>
        <taxon>Bacillales</taxon>
        <taxon>Paenibacillaceae</taxon>
        <taxon>Paenibacillus</taxon>
    </lineage>
</organism>
<dbReference type="EMBL" id="JACXZA010000009">
    <property type="protein sequence ID" value="MBD3922440.1"/>
    <property type="molecule type" value="Genomic_DNA"/>
</dbReference>
<evidence type="ECO:0000313" key="2">
    <source>
        <dbReference type="EMBL" id="MBD3922440.1"/>
    </source>
</evidence>
<gene>
    <name evidence="2" type="ORF">H8B09_27050</name>
</gene>
<comment type="caution">
    <text evidence="2">The sequence shown here is derived from an EMBL/GenBank/DDBJ whole genome shotgun (WGS) entry which is preliminary data.</text>
</comment>
<protein>
    <submittedName>
        <fullName evidence="2">DUF4255 domain-containing protein</fullName>
    </submittedName>
</protein>
<evidence type="ECO:0000313" key="3">
    <source>
        <dbReference type="Proteomes" id="UP000609346"/>
    </source>
</evidence>
<dbReference type="InterPro" id="IPR025351">
    <property type="entry name" value="Pvc16_N"/>
</dbReference>
<keyword evidence="3" id="KW-1185">Reference proteome</keyword>
<reference evidence="2 3" key="1">
    <citation type="submission" date="2020-09" db="EMBL/GenBank/DDBJ databases">
        <title>Paenibacillus sp. strain PR3 16S rRNA gene Genome sequencing and assembly.</title>
        <authorList>
            <person name="Kim J."/>
        </authorList>
    </citation>
    <scope>NUCLEOTIDE SEQUENCE [LARGE SCALE GENOMIC DNA]</scope>
    <source>
        <strain evidence="2 3">PR3</strain>
    </source>
</reference>
<sequence length="197" mass="21537">MSGDTTIADVGETLIKLLRDGMSDLVTSSAIALQSPADLTGQTTRVTLFLCGIAENQHMRNQQPTYRSGDSIANQPLVVDLRYMLTVYSYVQDLTERSLEEHRLLGRAMRLLHDHASIGGSLLQGGLAGETARLRILLESVPLSEMTELWSAFPGQAMRPSVFYTVSSAAIESAVVTTPSRVAVRNVRYLTHSGEEE</sequence>
<accession>A0ABR8N5H7</accession>
<proteinExistence type="predicted"/>
<evidence type="ECO:0000259" key="1">
    <source>
        <dbReference type="Pfam" id="PF14065"/>
    </source>
</evidence>
<dbReference type="Proteomes" id="UP000609346">
    <property type="component" value="Unassembled WGS sequence"/>
</dbReference>
<dbReference type="RefSeq" id="WP_191206743.1">
    <property type="nucleotide sequence ID" value="NZ_JACXZA010000009.1"/>
</dbReference>